<dbReference type="PANTHER" id="PTHR43969">
    <property type="entry name" value="GLUTATHIONE S TRANSFERASE D10, ISOFORM A-RELATED"/>
    <property type="match status" value="1"/>
</dbReference>
<feature type="domain" description="GST N-terminal" evidence="2">
    <location>
        <begin position="1"/>
        <end position="81"/>
    </location>
</feature>
<sequence>MKLYHDPVSTTSRPVTLLVETLGLPVEMETVSILGGEQNRPAYLAVNPKGLVPALELEPGIVLTECTAILQYLACYHAPELYPCAPLKRARVNEMLSWFSTDLHLCLDVLTVYPQTLLAGTFSAETCAEMAAFAAPRLARQLDLLDRTLSTHPFVAGEAMTIADFLGVAYVTMAELVDFDFGPWPAVCAWIARMKSLSGWDTAYAAFEGLRAAGRLVPAA</sequence>
<dbReference type="Pfam" id="PF13417">
    <property type="entry name" value="GST_N_3"/>
    <property type="match status" value="1"/>
</dbReference>
<proteinExistence type="predicted"/>
<dbReference type="RefSeq" id="WP_257718632.1">
    <property type="nucleotide sequence ID" value="NZ_JANJOU010000027.1"/>
</dbReference>
<dbReference type="SFLD" id="SFLDS00019">
    <property type="entry name" value="Glutathione_Transferase_(cytos"/>
    <property type="match status" value="1"/>
</dbReference>
<dbReference type="Proteomes" id="UP001524642">
    <property type="component" value="Unassembled WGS sequence"/>
</dbReference>
<dbReference type="Gene3D" id="1.20.1050.10">
    <property type="match status" value="1"/>
</dbReference>
<dbReference type="PROSITE" id="PS50404">
    <property type="entry name" value="GST_NTER"/>
    <property type="match status" value="1"/>
</dbReference>
<dbReference type="PROSITE" id="PS50405">
    <property type="entry name" value="GST_CTER"/>
    <property type="match status" value="1"/>
</dbReference>
<dbReference type="InterPro" id="IPR004045">
    <property type="entry name" value="Glutathione_S-Trfase_N"/>
</dbReference>
<keyword evidence="5" id="KW-1185">Reference proteome</keyword>
<dbReference type="PANTHER" id="PTHR43969:SF9">
    <property type="entry name" value="GLUTATHIONE S TRANSFERASE D10, ISOFORM A-RELATED"/>
    <property type="match status" value="1"/>
</dbReference>
<dbReference type="SFLD" id="SFLDG01150">
    <property type="entry name" value="Main.1:_Beta-like"/>
    <property type="match status" value="1"/>
</dbReference>
<evidence type="ECO:0000313" key="4">
    <source>
        <dbReference type="EMBL" id="MCR0984979.1"/>
    </source>
</evidence>
<dbReference type="Pfam" id="PF00043">
    <property type="entry name" value="GST_C"/>
    <property type="match status" value="1"/>
</dbReference>
<gene>
    <name evidence="4" type="ORF">NRP21_23255</name>
</gene>
<dbReference type="SUPFAM" id="SSF47616">
    <property type="entry name" value="GST C-terminal domain-like"/>
    <property type="match status" value="1"/>
</dbReference>
<accession>A0ABT1XDD2</accession>
<evidence type="ECO:0000259" key="3">
    <source>
        <dbReference type="PROSITE" id="PS50405"/>
    </source>
</evidence>
<dbReference type="EMBL" id="JANJOU010000027">
    <property type="protein sequence ID" value="MCR0984979.1"/>
    <property type="molecule type" value="Genomic_DNA"/>
</dbReference>
<dbReference type="SUPFAM" id="SSF52833">
    <property type="entry name" value="Thioredoxin-like"/>
    <property type="match status" value="1"/>
</dbReference>
<evidence type="ECO:0000313" key="5">
    <source>
        <dbReference type="Proteomes" id="UP001524642"/>
    </source>
</evidence>
<dbReference type="InterPro" id="IPR010987">
    <property type="entry name" value="Glutathione-S-Trfase_C-like"/>
</dbReference>
<dbReference type="Gene3D" id="3.40.30.10">
    <property type="entry name" value="Glutaredoxin"/>
    <property type="match status" value="1"/>
</dbReference>
<evidence type="ECO:0000259" key="2">
    <source>
        <dbReference type="PROSITE" id="PS50404"/>
    </source>
</evidence>
<dbReference type="InterPro" id="IPR004046">
    <property type="entry name" value="GST_C"/>
</dbReference>
<name>A0ABT1XDD2_9PROT</name>
<comment type="caution">
    <text evidence="4">The sequence shown here is derived from an EMBL/GenBank/DDBJ whole genome shotgun (WGS) entry which is preliminary data.</text>
</comment>
<dbReference type="SFLD" id="SFLDG00358">
    <property type="entry name" value="Main_(cytGST)"/>
    <property type="match status" value="1"/>
</dbReference>
<comment type="subunit">
    <text evidence="1">Homodimer.</text>
</comment>
<organism evidence="4 5">
    <name type="scientific">Roseomonas populi</name>
    <dbReference type="NCBI Taxonomy" id="3121582"/>
    <lineage>
        <taxon>Bacteria</taxon>
        <taxon>Pseudomonadati</taxon>
        <taxon>Pseudomonadota</taxon>
        <taxon>Alphaproteobacteria</taxon>
        <taxon>Acetobacterales</taxon>
        <taxon>Roseomonadaceae</taxon>
        <taxon>Roseomonas</taxon>
    </lineage>
</organism>
<evidence type="ECO:0000256" key="1">
    <source>
        <dbReference type="ARBA" id="ARBA00011738"/>
    </source>
</evidence>
<dbReference type="InterPro" id="IPR036249">
    <property type="entry name" value="Thioredoxin-like_sf"/>
</dbReference>
<dbReference type="InterPro" id="IPR040079">
    <property type="entry name" value="Glutathione_S-Trfase"/>
</dbReference>
<dbReference type="InterPro" id="IPR036282">
    <property type="entry name" value="Glutathione-S-Trfase_C_sf"/>
</dbReference>
<feature type="domain" description="GST C-terminal" evidence="3">
    <location>
        <begin position="85"/>
        <end position="216"/>
    </location>
</feature>
<protein>
    <submittedName>
        <fullName evidence="4">Glutathione S-transferase family protein</fullName>
    </submittedName>
</protein>
<reference evidence="4 5" key="1">
    <citation type="submission" date="2022-06" db="EMBL/GenBank/DDBJ databases">
        <title>Roseomonas CN29.</title>
        <authorList>
            <person name="Cheng Y."/>
            <person name="He X."/>
        </authorList>
    </citation>
    <scope>NUCLEOTIDE SEQUENCE [LARGE SCALE GENOMIC DNA]</scope>
    <source>
        <strain evidence="4 5">CN29</strain>
    </source>
</reference>